<evidence type="ECO:0000313" key="2">
    <source>
        <dbReference type="EMBL" id="GMA28238.1"/>
    </source>
</evidence>
<protein>
    <recommendedName>
        <fullName evidence="1">DUF4097 domain-containing protein</fullName>
    </recommendedName>
</protein>
<name>A0AA37UG65_9MICO</name>
<organism evidence="2 3">
    <name type="scientific">Arenivirga flava</name>
    <dbReference type="NCBI Taxonomy" id="1930060"/>
    <lineage>
        <taxon>Bacteria</taxon>
        <taxon>Bacillati</taxon>
        <taxon>Actinomycetota</taxon>
        <taxon>Actinomycetes</taxon>
        <taxon>Micrococcales</taxon>
        <taxon>Microbacteriaceae</taxon>
        <taxon>Arenivirga</taxon>
    </lineage>
</organism>
<dbReference type="Pfam" id="PF13349">
    <property type="entry name" value="DUF4097"/>
    <property type="match status" value="1"/>
</dbReference>
<comment type="caution">
    <text evidence="2">The sequence shown here is derived from an EMBL/GenBank/DDBJ whole genome shotgun (WGS) entry which is preliminary data.</text>
</comment>
<dbReference type="AlphaFoldDB" id="A0AA37UG65"/>
<evidence type="ECO:0000313" key="3">
    <source>
        <dbReference type="Proteomes" id="UP001157160"/>
    </source>
</evidence>
<reference evidence="2 3" key="1">
    <citation type="journal article" date="2014" name="Int. J. Syst. Evol. Microbiol.">
        <title>Complete genome sequence of Corynebacterium casei LMG S-19264T (=DSM 44701T), isolated from a smear-ripened cheese.</title>
        <authorList>
            <consortium name="US DOE Joint Genome Institute (JGI-PGF)"/>
            <person name="Walter F."/>
            <person name="Albersmeier A."/>
            <person name="Kalinowski J."/>
            <person name="Ruckert C."/>
        </authorList>
    </citation>
    <scope>NUCLEOTIDE SEQUENCE [LARGE SCALE GENOMIC DNA]</scope>
    <source>
        <strain evidence="2 3">NBRC 112289</strain>
    </source>
</reference>
<dbReference type="InterPro" id="IPR025164">
    <property type="entry name" value="Toastrack_DUF4097"/>
</dbReference>
<accession>A0AA37UG65</accession>
<gene>
    <name evidence="2" type="ORF">GCM10025874_14910</name>
</gene>
<dbReference type="Proteomes" id="UP001157160">
    <property type="component" value="Unassembled WGS sequence"/>
</dbReference>
<keyword evidence="3" id="KW-1185">Reference proteome</keyword>
<proteinExistence type="predicted"/>
<sequence length="258" mass="26243">MLLAVGSAALALTVIGSVIGVARAARATGEEAGDGTRVLAGDVSTVRVDAAIADLVVRLADVAEPTVEWDAGATGLRLRSELADGELDVRVRDRGWDPFGWWSGGYRGPATLTVLLPADTAGVDLDLAASAGSVRLDGDWGAVDVEAAVGEVRLAGSAVSLDLRTTAGSTVGYGLEIAELTVEATAGDVDLAFDRAPATVDAATTAGDLRIALPRGDYELRTESTLGEVASAIPSTPGAERSYRLASTVGDIEILQAG</sequence>
<feature type="domain" description="DUF4097" evidence="1">
    <location>
        <begin position="123"/>
        <end position="233"/>
    </location>
</feature>
<dbReference type="RefSeq" id="WP_284231608.1">
    <property type="nucleotide sequence ID" value="NZ_BSUL01000001.1"/>
</dbReference>
<dbReference type="EMBL" id="BSUL01000001">
    <property type="protein sequence ID" value="GMA28238.1"/>
    <property type="molecule type" value="Genomic_DNA"/>
</dbReference>
<evidence type="ECO:0000259" key="1">
    <source>
        <dbReference type="Pfam" id="PF13349"/>
    </source>
</evidence>